<keyword evidence="3" id="KW-0479">Metal-binding</keyword>
<keyword evidence="2" id="KW-0819">tRNA processing</keyword>
<dbReference type="PANTHER" id="PTHR46064">
    <property type="entry name" value="QUEUINE TRNA-RIBOSYLTRANSFERASE ACCESSORY SUBUNIT 2"/>
    <property type="match status" value="1"/>
</dbReference>
<dbReference type="GO" id="GO:0046872">
    <property type="term" value="F:metal ion binding"/>
    <property type="evidence" value="ECO:0007669"/>
    <property type="project" value="UniProtKB-KW"/>
</dbReference>
<feature type="non-terminal residue" evidence="7">
    <location>
        <position position="471"/>
    </location>
</feature>
<dbReference type="Proteomes" id="UP000258309">
    <property type="component" value="Unassembled WGS sequence"/>
</dbReference>
<feature type="region of interest" description="Disordered" evidence="5">
    <location>
        <begin position="404"/>
        <end position="471"/>
    </location>
</feature>
<dbReference type="SUPFAM" id="SSF51713">
    <property type="entry name" value="tRNA-guanine transglycosylase"/>
    <property type="match status" value="1"/>
</dbReference>
<protein>
    <recommendedName>
        <fullName evidence="6">tRNA-guanine(15) transglycosylase-like domain-containing protein</fullName>
    </recommendedName>
</protein>
<dbReference type="InterPro" id="IPR036511">
    <property type="entry name" value="TGT-like_sf"/>
</dbReference>
<evidence type="ECO:0000256" key="4">
    <source>
        <dbReference type="ARBA" id="ARBA00022833"/>
    </source>
</evidence>
<dbReference type="NCBIfam" id="TIGR00449">
    <property type="entry name" value="tgt_general"/>
    <property type="match status" value="1"/>
</dbReference>
<dbReference type="GO" id="GO:0006400">
    <property type="term" value="P:tRNA modification"/>
    <property type="evidence" value="ECO:0007669"/>
    <property type="project" value="InterPro"/>
</dbReference>
<dbReference type="Pfam" id="PF01702">
    <property type="entry name" value="TGT"/>
    <property type="match status" value="1"/>
</dbReference>
<dbReference type="InterPro" id="IPR050852">
    <property type="entry name" value="Queuine_tRNA-ribosyltrfase"/>
</dbReference>
<dbReference type="GO" id="GO:0008479">
    <property type="term" value="F:tRNA-guanosine(34) queuine transglycosylase activity"/>
    <property type="evidence" value="ECO:0007669"/>
    <property type="project" value="InterPro"/>
</dbReference>
<dbReference type="HAMAP" id="MF_03043">
    <property type="entry name" value="QTRT2"/>
    <property type="match status" value="1"/>
</dbReference>
<evidence type="ECO:0000313" key="7">
    <source>
        <dbReference type="EMBL" id="RFU31505.1"/>
    </source>
</evidence>
<evidence type="ECO:0000313" key="8">
    <source>
        <dbReference type="Proteomes" id="UP000258309"/>
    </source>
</evidence>
<evidence type="ECO:0000256" key="5">
    <source>
        <dbReference type="SAM" id="MobiDB-lite"/>
    </source>
</evidence>
<dbReference type="OMA" id="VPHIAHD"/>
<feature type="domain" description="tRNA-guanine(15) transglycosylase-like" evidence="6">
    <location>
        <begin position="29"/>
        <end position="401"/>
    </location>
</feature>
<feature type="non-terminal residue" evidence="7">
    <location>
        <position position="1"/>
    </location>
</feature>
<evidence type="ECO:0000259" key="6">
    <source>
        <dbReference type="Pfam" id="PF01702"/>
    </source>
</evidence>
<keyword evidence="8" id="KW-1185">Reference proteome</keyword>
<dbReference type="OrthoDB" id="27601at2759"/>
<proteinExistence type="inferred from homology"/>
<feature type="compositionally biased region" description="Basic and acidic residues" evidence="5">
    <location>
        <begin position="453"/>
        <end position="471"/>
    </location>
</feature>
<evidence type="ECO:0000256" key="3">
    <source>
        <dbReference type="ARBA" id="ARBA00022723"/>
    </source>
</evidence>
<dbReference type="Gene3D" id="3.20.20.105">
    <property type="entry name" value="Queuine tRNA-ribosyltransferase-like"/>
    <property type="match status" value="1"/>
</dbReference>
<sequence>MVALEEVSKLATRGFFEILGGVDSNVVGPRIGRMVLNGRKDVQTPNFFALSSRGAVPHITPDVISSSTDISGVHMALEDFVERAESKTPPILNWSPSQSPLHSFTALPSSLITLLAPRRSPAVKPPSGNSDSFISIYTSTGFQTLENSKYNAFVQSLSPDIAVSMADLPYNNPGIKRIAKMGDRTQAWLTQLVKSKNPEQMIFAPVLPIDFHSQVDYMNAVADEFADQIQGLALYDSNLLPDLPATTTVSRLPRLSLDEPASPHNILREVSLGMDLFTVPFISTTTDSGIALTFRFPGPLPEDKSIPAVDGTTALPLGIDMWDSEHAASLLPITTSCTCYTCTLHHRAYIQHLLSAKEMTGWVLLQIHNHYILSEFFAAVRESIQKGTFDTDCETFTAAYESELPAKSGQGPRVRGYHFKSEGPGEKKRNKAPWGNLGGDDPDDTPGLTPIESAKDLVDKGFAETAENVEK</sequence>
<gene>
    <name evidence="7" type="ORF">B7463_g4801</name>
</gene>
<dbReference type="PANTHER" id="PTHR46064:SF1">
    <property type="entry name" value="QUEUINE TRNA-RIBOSYLTRANSFERASE ACCESSORY SUBUNIT 2"/>
    <property type="match status" value="1"/>
</dbReference>
<organism evidence="7 8">
    <name type="scientific">Scytalidium lignicola</name>
    <name type="common">Hyphomycete</name>
    <dbReference type="NCBI Taxonomy" id="5539"/>
    <lineage>
        <taxon>Eukaryota</taxon>
        <taxon>Fungi</taxon>
        <taxon>Dikarya</taxon>
        <taxon>Ascomycota</taxon>
        <taxon>Pezizomycotina</taxon>
        <taxon>Leotiomycetes</taxon>
        <taxon>Leotiomycetes incertae sedis</taxon>
        <taxon>Scytalidium</taxon>
    </lineage>
</organism>
<dbReference type="InterPro" id="IPR002616">
    <property type="entry name" value="tRNA_ribo_trans-like"/>
</dbReference>
<keyword evidence="4" id="KW-0862">Zinc</keyword>
<accession>A0A3E2HDR1</accession>
<comment type="caution">
    <text evidence="7">The sequence shown here is derived from an EMBL/GenBank/DDBJ whole genome shotgun (WGS) entry which is preliminary data.</text>
</comment>
<dbReference type="STRING" id="5539.A0A3E2HDR1"/>
<evidence type="ECO:0000256" key="1">
    <source>
        <dbReference type="ARBA" id="ARBA00022490"/>
    </source>
</evidence>
<keyword evidence="1" id="KW-0963">Cytoplasm</keyword>
<dbReference type="AlphaFoldDB" id="A0A3E2HDR1"/>
<reference evidence="7 8" key="1">
    <citation type="submission" date="2018-05" db="EMBL/GenBank/DDBJ databases">
        <title>Draft genome sequence of Scytalidium lignicola DSM 105466, a ubiquitous saprotrophic fungus.</title>
        <authorList>
            <person name="Buettner E."/>
            <person name="Gebauer A.M."/>
            <person name="Hofrichter M."/>
            <person name="Liers C."/>
            <person name="Kellner H."/>
        </authorList>
    </citation>
    <scope>NUCLEOTIDE SEQUENCE [LARGE SCALE GENOMIC DNA]</scope>
    <source>
        <strain evidence="7 8">DSM 105466</strain>
    </source>
</reference>
<name>A0A3E2HDR1_SCYLI</name>
<dbReference type="InterPro" id="IPR028592">
    <property type="entry name" value="QTRTD1"/>
</dbReference>
<evidence type="ECO:0000256" key="2">
    <source>
        <dbReference type="ARBA" id="ARBA00022694"/>
    </source>
</evidence>
<dbReference type="EMBL" id="NCSJ02000074">
    <property type="protein sequence ID" value="RFU31505.1"/>
    <property type="molecule type" value="Genomic_DNA"/>
</dbReference>